<dbReference type="AlphaFoldDB" id="A0A4Y2FCQ2"/>
<sequence>MNIFFKRNLAFDQEKANNQSTRCVSVDATQTETKTHKQPMRLPLCVRVRKKKENILKRASFSRSVGSVPARAVLPCSPYPSKLKGESVALLKNVISYMKNFDIGSLRHNHKSVGILDQIGPRKQAPFQNAYSVLFTM</sequence>
<protein>
    <submittedName>
        <fullName evidence="1">Uncharacterized protein</fullName>
    </submittedName>
</protein>
<gene>
    <name evidence="1" type="ORF">AVEN_59866_1</name>
</gene>
<accession>A0A4Y2FCQ2</accession>
<organism evidence="1 2">
    <name type="scientific">Araneus ventricosus</name>
    <name type="common">Orbweaver spider</name>
    <name type="synonym">Epeira ventricosa</name>
    <dbReference type="NCBI Taxonomy" id="182803"/>
    <lineage>
        <taxon>Eukaryota</taxon>
        <taxon>Metazoa</taxon>
        <taxon>Ecdysozoa</taxon>
        <taxon>Arthropoda</taxon>
        <taxon>Chelicerata</taxon>
        <taxon>Arachnida</taxon>
        <taxon>Araneae</taxon>
        <taxon>Araneomorphae</taxon>
        <taxon>Entelegynae</taxon>
        <taxon>Araneoidea</taxon>
        <taxon>Araneidae</taxon>
        <taxon>Araneus</taxon>
    </lineage>
</organism>
<dbReference type="Proteomes" id="UP000499080">
    <property type="component" value="Unassembled WGS sequence"/>
</dbReference>
<evidence type="ECO:0000313" key="1">
    <source>
        <dbReference type="EMBL" id="GBM39152.1"/>
    </source>
</evidence>
<comment type="caution">
    <text evidence="1">The sequence shown here is derived from an EMBL/GenBank/DDBJ whole genome shotgun (WGS) entry which is preliminary data.</text>
</comment>
<dbReference type="EMBL" id="BGPR01000887">
    <property type="protein sequence ID" value="GBM39152.1"/>
    <property type="molecule type" value="Genomic_DNA"/>
</dbReference>
<proteinExistence type="predicted"/>
<reference evidence="1 2" key="1">
    <citation type="journal article" date="2019" name="Sci. Rep.">
        <title>Orb-weaving spider Araneus ventricosus genome elucidates the spidroin gene catalogue.</title>
        <authorList>
            <person name="Kono N."/>
            <person name="Nakamura H."/>
            <person name="Ohtoshi R."/>
            <person name="Moran D.A.P."/>
            <person name="Shinohara A."/>
            <person name="Yoshida Y."/>
            <person name="Fujiwara M."/>
            <person name="Mori M."/>
            <person name="Tomita M."/>
            <person name="Arakawa K."/>
        </authorList>
    </citation>
    <scope>NUCLEOTIDE SEQUENCE [LARGE SCALE GENOMIC DNA]</scope>
</reference>
<name>A0A4Y2FCQ2_ARAVE</name>
<evidence type="ECO:0000313" key="2">
    <source>
        <dbReference type="Proteomes" id="UP000499080"/>
    </source>
</evidence>
<keyword evidence="2" id="KW-1185">Reference proteome</keyword>